<evidence type="ECO:0000259" key="9">
    <source>
        <dbReference type="Pfam" id="PF05209"/>
    </source>
</evidence>
<keyword evidence="11" id="KW-1185">Reference proteome</keyword>
<dbReference type="EMBL" id="QAON01000013">
    <property type="protein sequence ID" value="PTQ88290.1"/>
    <property type="molecule type" value="Genomic_DNA"/>
</dbReference>
<dbReference type="InterPro" id="IPR013033">
    <property type="entry name" value="MinC"/>
</dbReference>
<evidence type="ECO:0000259" key="8">
    <source>
        <dbReference type="Pfam" id="PF03775"/>
    </source>
</evidence>
<proteinExistence type="inferred from homology"/>
<accession>A0A2T5IWG9</accession>
<comment type="caution">
    <text evidence="10">The sequence shown here is derived from an EMBL/GenBank/DDBJ whole genome shotgun (WGS) entry which is preliminary data.</text>
</comment>
<evidence type="ECO:0000256" key="7">
    <source>
        <dbReference type="SAM" id="MobiDB-lite"/>
    </source>
</evidence>
<evidence type="ECO:0000256" key="5">
    <source>
        <dbReference type="ARBA" id="ARBA00025606"/>
    </source>
</evidence>
<dbReference type="SUPFAM" id="SSF63848">
    <property type="entry name" value="Cell-division inhibitor MinC, C-terminal domain"/>
    <property type="match status" value="1"/>
</dbReference>
<dbReference type="Gene3D" id="3.30.70.260">
    <property type="match status" value="1"/>
</dbReference>
<feature type="domain" description="Septum formation inhibitor MinC N-terminal" evidence="9">
    <location>
        <begin position="11"/>
        <end position="75"/>
    </location>
</feature>
<dbReference type="Pfam" id="PF05209">
    <property type="entry name" value="MinC_N"/>
    <property type="match status" value="1"/>
</dbReference>
<keyword evidence="2 6" id="KW-0132">Cell division</keyword>
<dbReference type="InterPro" id="IPR007874">
    <property type="entry name" value="MinC_N"/>
</dbReference>
<organism evidence="10 11">
    <name type="scientific">Agitococcus lubricus</name>
    <dbReference type="NCBI Taxonomy" id="1077255"/>
    <lineage>
        <taxon>Bacteria</taxon>
        <taxon>Pseudomonadati</taxon>
        <taxon>Pseudomonadota</taxon>
        <taxon>Gammaproteobacteria</taxon>
        <taxon>Moraxellales</taxon>
        <taxon>Moraxellaceae</taxon>
        <taxon>Agitococcus</taxon>
    </lineage>
</organism>
<feature type="domain" description="Septum formation inhibitor MinC C-terminal" evidence="8">
    <location>
        <begin position="131"/>
        <end position="227"/>
    </location>
</feature>
<dbReference type="InterPro" id="IPR005526">
    <property type="entry name" value="Septum_form_inhib_MinC_C"/>
</dbReference>
<dbReference type="OrthoDB" id="9790810at2"/>
<sequence>MQMEETKALRLMGRVLTLSRLRVQSTNPQEIVEELTKLTLENPMLKQGLPVIIESVDLIDLSWLVKTLRKTGIQVLGVSDGILTEQALLLNLPVMPPDHTQSVSRPRTASTNQSTTPSNTPAPPNLPAKLITDPVRSGQQVYAENSDLIVLAPVSSGAELIADGCIHVYGTLRGRAIAGATGNPNARIFCRRFEADLVAIAGVYMVADQIPSNLRGKATQIRLSDDSNLAIELLEP</sequence>
<comment type="similarity">
    <text evidence="1 6">Belongs to the MinC family.</text>
</comment>
<dbReference type="Proteomes" id="UP000244223">
    <property type="component" value="Unassembled WGS sequence"/>
</dbReference>
<dbReference type="AlphaFoldDB" id="A0A2T5IWG9"/>
<feature type="compositionally biased region" description="Low complexity" evidence="7">
    <location>
        <begin position="108"/>
        <end position="119"/>
    </location>
</feature>
<dbReference type="GO" id="GO:1901891">
    <property type="term" value="P:regulation of cell septum assembly"/>
    <property type="evidence" value="ECO:0007669"/>
    <property type="project" value="InterPro"/>
</dbReference>
<reference evidence="10 11" key="1">
    <citation type="submission" date="2018-04" db="EMBL/GenBank/DDBJ databases">
        <title>Genomic Encyclopedia of Archaeal and Bacterial Type Strains, Phase II (KMG-II): from individual species to whole genera.</title>
        <authorList>
            <person name="Goeker M."/>
        </authorList>
    </citation>
    <scope>NUCLEOTIDE SEQUENCE [LARGE SCALE GENOMIC DNA]</scope>
    <source>
        <strain evidence="10 11">DSM 5822</strain>
    </source>
</reference>
<dbReference type="Pfam" id="PF03775">
    <property type="entry name" value="MinC_C"/>
    <property type="match status" value="1"/>
</dbReference>
<evidence type="ECO:0000256" key="3">
    <source>
        <dbReference type="ARBA" id="ARBA00023210"/>
    </source>
</evidence>
<dbReference type="GO" id="GO:0000917">
    <property type="term" value="P:division septum assembly"/>
    <property type="evidence" value="ECO:0007669"/>
    <property type="project" value="UniProtKB-KW"/>
</dbReference>
<keyword evidence="4 6" id="KW-0131">Cell cycle</keyword>
<evidence type="ECO:0000256" key="4">
    <source>
        <dbReference type="ARBA" id="ARBA00023306"/>
    </source>
</evidence>
<dbReference type="InterPro" id="IPR016098">
    <property type="entry name" value="CAP/MinC_C"/>
</dbReference>
<evidence type="ECO:0000313" key="11">
    <source>
        <dbReference type="Proteomes" id="UP000244223"/>
    </source>
</evidence>
<comment type="subunit">
    <text evidence="6">Interacts with MinD and FtsZ.</text>
</comment>
<comment type="function">
    <text evidence="5 6">Cell division inhibitor that blocks the formation of polar Z ring septums. Rapidly oscillates between the poles of the cell to destabilize FtsZ filaments that have formed before they mature into polar Z rings. Prevents FtsZ polymerization.</text>
</comment>
<dbReference type="PANTHER" id="PTHR34108">
    <property type="entry name" value="SEPTUM SITE-DETERMINING PROTEIN MINC"/>
    <property type="match status" value="1"/>
</dbReference>
<evidence type="ECO:0000313" key="10">
    <source>
        <dbReference type="EMBL" id="PTQ88290.1"/>
    </source>
</evidence>
<dbReference type="GO" id="GO:0051302">
    <property type="term" value="P:regulation of cell division"/>
    <property type="evidence" value="ECO:0007669"/>
    <property type="project" value="InterPro"/>
</dbReference>
<dbReference type="Gene3D" id="2.160.20.70">
    <property type="match status" value="1"/>
</dbReference>
<feature type="region of interest" description="Disordered" evidence="7">
    <location>
        <begin position="97"/>
        <end position="127"/>
    </location>
</feature>
<evidence type="ECO:0000256" key="1">
    <source>
        <dbReference type="ARBA" id="ARBA00006291"/>
    </source>
</evidence>
<dbReference type="NCBIfam" id="TIGR01222">
    <property type="entry name" value="minC"/>
    <property type="match status" value="1"/>
</dbReference>
<protein>
    <recommendedName>
        <fullName evidence="6">Probable septum site-determining protein MinC</fullName>
    </recommendedName>
</protein>
<gene>
    <name evidence="6" type="primary">minC</name>
    <name evidence="10" type="ORF">C8N29_11357</name>
</gene>
<dbReference type="PANTHER" id="PTHR34108:SF1">
    <property type="entry name" value="SEPTUM SITE-DETERMINING PROTEIN MINC"/>
    <property type="match status" value="1"/>
</dbReference>
<keyword evidence="3 6" id="KW-0717">Septation</keyword>
<evidence type="ECO:0000256" key="6">
    <source>
        <dbReference type="HAMAP-Rule" id="MF_00267"/>
    </source>
</evidence>
<name>A0A2T5IWG9_9GAMM</name>
<evidence type="ECO:0000256" key="2">
    <source>
        <dbReference type="ARBA" id="ARBA00022618"/>
    </source>
</evidence>
<dbReference type="GO" id="GO:0000902">
    <property type="term" value="P:cell morphogenesis"/>
    <property type="evidence" value="ECO:0007669"/>
    <property type="project" value="InterPro"/>
</dbReference>
<dbReference type="HAMAP" id="MF_00267">
    <property type="entry name" value="MinC"/>
    <property type="match status" value="1"/>
</dbReference>
<dbReference type="InterPro" id="IPR036145">
    <property type="entry name" value="MinC_C_sf"/>
</dbReference>